<reference evidence="1 2" key="1">
    <citation type="submission" date="2016-04" db="EMBL/GenBank/DDBJ databases">
        <title>Complete genome sequence of natural rubber-degrading, novel Gram-negative bacterium, Rhizobacter gummiphilus strain NS21.</title>
        <authorList>
            <person name="Tabata M."/>
            <person name="Kasai D."/>
            <person name="Fukuda M."/>
        </authorList>
    </citation>
    <scope>NUCLEOTIDE SEQUENCE [LARGE SCALE GENOMIC DNA]</scope>
    <source>
        <strain evidence="1 2">NS21</strain>
    </source>
</reference>
<keyword evidence="2" id="KW-1185">Reference proteome</keyword>
<evidence type="ECO:0000313" key="1">
    <source>
        <dbReference type="EMBL" id="ARN21419.1"/>
    </source>
</evidence>
<dbReference type="AlphaFoldDB" id="A0A1W6LAW3"/>
<dbReference type="InterPro" id="IPR013975">
    <property type="entry name" value="Tscrpt_reg_BetR_N"/>
</dbReference>
<dbReference type="InterPro" id="IPR011006">
    <property type="entry name" value="CheY-like_superfamily"/>
</dbReference>
<dbReference type="Gene3D" id="3.40.50.2300">
    <property type="match status" value="1"/>
</dbReference>
<dbReference type="InterPro" id="IPR001789">
    <property type="entry name" value="Sig_transdc_resp-reg_receiver"/>
</dbReference>
<dbReference type="Pfam" id="PF08667">
    <property type="entry name" value="BetR"/>
    <property type="match status" value="1"/>
</dbReference>
<dbReference type="SUPFAM" id="SSF52172">
    <property type="entry name" value="CheY-like"/>
    <property type="match status" value="1"/>
</dbReference>
<dbReference type="InterPro" id="IPR001387">
    <property type="entry name" value="Cro/C1-type_HTH"/>
</dbReference>
<gene>
    <name evidence="1" type="ORF">A4W93_16775</name>
</gene>
<dbReference type="STRING" id="946333.A4W93_16775"/>
<protein>
    <submittedName>
        <fullName evidence="1">Uncharacterized protein</fullName>
    </submittedName>
</protein>
<accession>A0A1W6LAW3</accession>
<dbReference type="KEGG" id="rgu:A4W93_16775"/>
<dbReference type="PROSITE" id="PS50110">
    <property type="entry name" value="RESPONSE_REGULATORY"/>
    <property type="match status" value="1"/>
</dbReference>
<evidence type="ECO:0000313" key="2">
    <source>
        <dbReference type="Proteomes" id="UP000193427"/>
    </source>
</evidence>
<proteinExistence type="predicted"/>
<dbReference type="EMBL" id="CP015118">
    <property type="protein sequence ID" value="ARN21419.1"/>
    <property type="molecule type" value="Genomic_DNA"/>
</dbReference>
<dbReference type="CDD" id="cd00093">
    <property type="entry name" value="HTH_XRE"/>
    <property type="match status" value="1"/>
</dbReference>
<dbReference type="GO" id="GO:0000160">
    <property type="term" value="P:phosphorelay signal transduction system"/>
    <property type="evidence" value="ECO:0007669"/>
    <property type="project" value="InterPro"/>
</dbReference>
<sequence>MNDDHDLAGSSPDATSFDDGPYPALKAFLLSRGVPRHKQTAEVAGLLGLAKTSVFRKFKGESSFSLPELKVIADHFATDVDTLRGLAPGHADRGTGGAATEPARLHLPGLPAQGQLQPGPALAADDVCDLVAVRIGEQWHVHAGSSPEVRGHVRHGIASLRLTSAPRPRVALLEDDDNAAAVVAMALEGEGMVVQTHKTSADLSASLARRPFQGYVIDWLLGAGTAEAAIRQIRAGQPSAPIAITTGALHTGAETEGSLIPFAEQFSVGIFEKPFRQAVLASYLRRGMTDPSPR</sequence>
<dbReference type="RefSeq" id="WP_169726552.1">
    <property type="nucleotide sequence ID" value="NZ_BSPR01000013.1"/>
</dbReference>
<dbReference type="Proteomes" id="UP000193427">
    <property type="component" value="Chromosome"/>
</dbReference>
<organism evidence="1 2">
    <name type="scientific">Piscinibacter gummiphilus</name>
    <dbReference type="NCBI Taxonomy" id="946333"/>
    <lineage>
        <taxon>Bacteria</taxon>
        <taxon>Pseudomonadati</taxon>
        <taxon>Pseudomonadota</taxon>
        <taxon>Betaproteobacteria</taxon>
        <taxon>Burkholderiales</taxon>
        <taxon>Sphaerotilaceae</taxon>
        <taxon>Piscinibacter</taxon>
    </lineage>
</organism>
<name>A0A1W6LAW3_9BURK</name>